<comment type="caution">
    <text evidence="1">The sequence shown here is derived from an EMBL/GenBank/DDBJ whole genome shotgun (WGS) entry which is preliminary data.</text>
</comment>
<keyword evidence="2" id="KW-1185">Reference proteome</keyword>
<organism evidence="1 2">
    <name type="scientific">Arctium lappa</name>
    <name type="common">Greater burdock</name>
    <name type="synonym">Lappa major</name>
    <dbReference type="NCBI Taxonomy" id="4217"/>
    <lineage>
        <taxon>Eukaryota</taxon>
        <taxon>Viridiplantae</taxon>
        <taxon>Streptophyta</taxon>
        <taxon>Embryophyta</taxon>
        <taxon>Tracheophyta</taxon>
        <taxon>Spermatophyta</taxon>
        <taxon>Magnoliopsida</taxon>
        <taxon>eudicotyledons</taxon>
        <taxon>Gunneridae</taxon>
        <taxon>Pentapetalae</taxon>
        <taxon>asterids</taxon>
        <taxon>campanulids</taxon>
        <taxon>Asterales</taxon>
        <taxon>Asteraceae</taxon>
        <taxon>Carduoideae</taxon>
        <taxon>Cardueae</taxon>
        <taxon>Arctiinae</taxon>
        <taxon>Arctium</taxon>
    </lineage>
</organism>
<sequence length="152" mass="17042">MDKSVRDAHEAQAVMKSFVASTSDSAKPDKFLGYMVPSVGELSKDISDETEDISYTWVREYRWDVRGSLHATANKADSKKKRSREGKTSDEVEHFPVPASITVRQRSNVSVEMKESEGGSKGRSLNGRRHDGNMEMEDMDLQSKGAEYDMSD</sequence>
<dbReference type="Proteomes" id="UP001055879">
    <property type="component" value="Linkage Group LG01"/>
</dbReference>
<evidence type="ECO:0000313" key="2">
    <source>
        <dbReference type="Proteomes" id="UP001055879"/>
    </source>
</evidence>
<reference evidence="2" key="1">
    <citation type="journal article" date="2022" name="Mol. Ecol. Resour.">
        <title>The genomes of chicory, endive, great burdock and yacon provide insights into Asteraceae palaeo-polyploidization history and plant inulin production.</title>
        <authorList>
            <person name="Fan W."/>
            <person name="Wang S."/>
            <person name="Wang H."/>
            <person name="Wang A."/>
            <person name="Jiang F."/>
            <person name="Liu H."/>
            <person name="Zhao H."/>
            <person name="Xu D."/>
            <person name="Zhang Y."/>
        </authorList>
    </citation>
    <scope>NUCLEOTIDE SEQUENCE [LARGE SCALE GENOMIC DNA]</scope>
    <source>
        <strain evidence="2">cv. Niubang</strain>
    </source>
</reference>
<reference evidence="1 2" key="2">
    <citation type="journal article" date="2022" name="Mol. Ecol. Resour.">
        <title>The genomes of chicory, endive, great burdock and yacon provide insights into Asteraceae paleo-polyploidization history and plant inulin production.</title>
        <authorList>
            <person name="Fan W."/>
            <person name="Wang S."/>
            <person name="Wang H."/>
            <person name="Wang A."/>
            <person name="Jiang F."/>
            <person name="Liu H."/>
            <person name="Zhao H."/>
            <person name="Xu D."/>
            <person name="Zhang Y."/>
        </authorList>
    </citation>
    <scope>NUCLEOTIDE SEQUENCE [LARGE SCALE GENOMIC DNA]</scope>
    <source>
        <strain evidence="2">cv. Niubang</strain>
    </source>
</reference>
<accession>A0ACB9FH86</accession>
<name>A0ACB9FH86_ARCLA</name>
<protein>
    <submittedName>
        <fullName evidence="1">Uncharacterized protein</fullName>
    </submittedName>
</protein>
<proteinExistence type="predicted"/>
<evidence type="ECO:0000313" key="1">
    <source>
        <dbReference type="EMBL" id="KAI3770479.1"/>
    </source>
</evidence>
<dbReference type="EMBL" id="CM042047">
    <property type="protein sequence ID" value="KAI3770479.1"/>
    <property type="molecule type" value="Genomic_DNA"/>
</dbReference>
<gene>
    <name evidence="1" type="ORF">L6452_01613</name>
</gene>